<dbReference type="AlphaFoldDB" id="A0A518BKV4"/>
<feature type="transmembrane region" description="Helical" evidence="1">
    <location>
        <begin position="198"/>
        <end position="218"/>
    </location>
</feature>
<feature type="transmembrane region" description="Helical" evidence="1">
    <location>
        <begin position="239"/>
        <end position="258"/>
    </location>
</feature>
<dbReference type="Proteomes" id="UP000316921">
    <property type="component" value="Chromosome"/>
</dbReference>
<dbReference type="EMBL" id="CP036287">
    <property type="protein sequence ID" value="QDU67611.1"/>
    <property type="molecule type" value="Genomic_DNA"/>
</dbReference>
<dbReference type="GO" id="GO:0016020">
    <property type="term" value="C:membrane"/>
    <property type="evidence" value="ECO:0007669"/>
    <property type="project" value="InterPro"/>
</dbReference>
<proteinExistence type="predicted"/>
<gene>
    <name evidence="3" type="ORF">Pla133_26990</name>
</gene>
<feature type="transmembrane region" description="Helical" evidence="1">
    <location>
        <begin position="299"/>
        <end position="316"/>
    </location>
</feature>
<dbReference type="InterPro" id="IPR037185">
    <property type="entry name" value="EmrE-like"/>
</dbReference>
<dbReference type="PANTHER" id="PTHR22911">
    <property type="entry name" value="ACYL-MALONYL CONDENSING ENZYME-RELATED"/>
    <property type="match status" value="1"/>
</dbReference>
<dbReference type="KEGG" id="pbap:Pla133_26990"/>
<keyword evidence="1" id="KW-0812">Transmembrane</keyword>
<protein>
    <submittedName>
        <fullName evidence="3">Putative DMT superfamily transporter inner membrane protein</fullName>
    </submittedName>
</protein>
<dbReference type="Pfam" id="PF00892">
    <property type="entry name" value="EamA"/>
    <property type="match status" value="2"/>
</dbReference>
<evidence type="ECO:0000313" key="4">
    <source>
        <dbReference type="Proteomes" id="UP000316921"/>
    </source>
</evidence>
<organism evidence="3 4">
    <name type="scientific">Engelhardtia mirabilis</name>
    <dbReference type="NCBI Taxonomy" id="2528011"/>
    <lineage>
        <taxon>Bacteria</taxon>
        <taxon>Pseudomonadati</taxon>
        <taxon>Planctomycetota</taxon>
        <taxon>Planctomycetia</taxon>
        <taxon>Planctomycetia incertae sedis</taxon>
        <taxon>Engelhardtia</taxon>
    </lineage>
</organism>
<feature type="transmembrane region" description="Helical" evidence="1">
    <location>
        <begin position="130"/>
        <end position="148"/>
    </location>
</feature>
<name>A0A518BKV4_9BACT</name>
<evidence type="ECO:0000256" key="1">
    <source>
        <dbReference type="SAM" id="Phobius"/>
    </source>
</evidence>
<keyword evidence="1" id="KW-1133">Transmembrane helix</keyword>
<keyword evidence="1" id="KW-0472">Membrane</keyword>
<feature type="domain" description="EamA" evidence="2">
    <location>
        <begin position="166"/>
        <end position="312"/>
    </location>
</feature>
<accession>A0A518BKV4</accession>
<sequence>MPDAVLGNSTAIAGAAAGMAAAAGWALASHQFARALRGKSHAGPVAANLFKNTVALVVFACVWAAAGWAIPSTAAWGWLGLSGLFGFAIGDALYFAALPRCGVQLAAMSVNLIPPLAALLAFLFDGESLPPKALVAMSVALAGIALVVSDRGGSGNLATARDKRVGVSLASLAALSQAFAIVSGRRGFEGVDLLPGTVLRLVGGVAGAALIAIALGGLRGRGGMRRSLTQLVGGLGHRPTLLLLLPPILVGAVLNLPLHSLALGSLSPGVSAILFATTPLFALPIGLRMGERYGWRSAVGTALGFVGVVGVVLSTAA</sequence>
<feature type="transmembrane region" description="Helical" evidence="1">
    <location>
        <begin position="6"/>
        <end position="28"/>
    </location>
</feature>
<feature type="transmembrane region" description="Helical" evidence="1">
    <location>
        <begin position="270"/>
        <end position="287"/>
    </location>
</feature>
<dbReference type="SUPFAM" id="SSF103481">
    <property type="entry name" value="Multidrug resistance efflux transporter EmrE"/>
    <property type="match status" value="2"/>
</dbReference>
<feature type="transmembrane region" description="Helical" evidence="1">
    <location>
        <begin position="76"/>
        <end position="98"/>
    </location>
</feature>
<feature type="domain" description="EamA" evidence="2">
    <location>
        <begin position="14"/>
        <end position="148"/>
    </location>
</feature>
<keyword evidence="4" id="KW-1185">Reference proteome</keyword>
<dbReference type="RefSeq" id="WP_145065939.1">
    <property type="nucleotide sequence ID" value="NZ_CP036287.1"/>
</dbReference>
<evidence type="ECO:0000313" key="3">
    <source>
        <dbReference type="EMBL" id="QDU67611.1"/>
    </source>
</evidence>
<evidence type="ECO:0000259" key="2">
    <source>
        <dbReference type="Pfam" id="PF00892"/>
    </source>
</evidence>
<feature type="transmembrane region" description="Helical" evidence="1">
    <location>
        <begin position="49"/>
        <end position="70"/>
    </location>
</feature>
<dbReference type="InterPro" id="IPR000620">
    <property type="entry name" value="EamA_dom"/>
</dbReference>
<feature type="transmembrane region" description="Helical" evidence="1">
    <location>
        <begin position="169"/>
        <end position="186"/>
    </location>
</feature>
<reference evidence="3 4" key="1">
    <citation type="submission" date="2019-02" db="EMBL/GenBank/DDBJ databases">
        <title>Deep-cultivation of Planctomycetes and their phenomic and genomic characterization uncovers novel biology.</title>
        <authorList>
            <person name="Wiegand S."/>
            <person name="Jogler M."/>
            <person name="Boedeker C."/>
            <person name="Pinto D."/>
            <person name="Vollmers J."/>
            <person name="Rivas-Marin E."/>
            <person name="Kohn T."/>
            <person name="Peeters S.H."/>
            <person name="Heuer A."/>
            <person name="Rast P."/>
            <person name="Oberbeckmann S."/>
            <person name="Bunk B."/>
            <person name="Jeske O."/>
            <person name="Meyerdierks A."/>
            <person name="Storesund J.E."/>
            <person name="Kallscheuer N."/>
            <person name="Luecker S."/>
            <person name="Lage O.M."/>
            <person name="Pohl T."/>
            <person name="Merkel B.J."/>
            <person name="Hornburger P."/>
            <person name="Mueller R.-W."/>
            <person name="Bruemmer F."/>
            <person name="Labrenz M."/>
            <person name="Spormann A.M."/>
            <person name="Op den Camp H."/>
            <person name="Overmann J."/>
            <person name="Amann R."/>
            <person name="Jetten M.S.M."/>
            <person name="Mascher T."/>
            <person name="Medema M.H."/>
            <person name="Devos D.P."/>
            <person name="Kaster A.-K."/>
            <person name="Ovreas L."/>
            <person name="Rohde M."/>
            <person name="Galperin M.Y."/>
            <person name="Jogler C."/>
        </authorList>
    </citation>
    <scope>NUCLEOTIDE SEQUENCE [LARGE SCALE GENOMIC DNA]</scope>
    <source>
        <strain evidence="3 4">Pla133</strain>
    </source>
</reference>
<feature type="transmembrane region" description="Helical" evidence="1">
    <location>
        <begin position="105"/>
        <end position="124"/>
    </location>
</feature>